<evidence type="ECO:0000256" key="1">
    <source>
        <dbReference type="ARBA" id="ARBA00004888"/>
    </source>
</evidence>
<dbReference type="Proteomes" id="UP000243515">
    <property type="component" value="Unassembled WGS sequence"/>
</dbReference>
<keyword evidence="5 11" id="KW-0547">Nucleotide-binding</keyword>
<comment type="caution">
    <text evidence="14">The sequence shown here is derived from an EMBL/GenBank/DDBJ whole genome shotgun (WGS) entry which is preliminary data.</text>
</comment>
<dbReference type="Pfam" id="PF00349">
    <property type="entry name" value="Hexokinase_1"/>
    <property type="match status" value="1"/>
</dbReference>
<dbReference type="GO" id="GO:0005524">
    <property type="term" value="F:ATP binding"/>
    <property type="evidence" value="ECO:0007669"/>
    <property type="project" value="UniProtKB-UniRule"/>
</dbReference>
<evidence type="ECO:0000259" key="12">
    <source>
        <dbReference type="Pfam" id="PF00349"/>
    </source>
</evidence>
<evidence type="ECO:0000313" key="15">
    <source>
        <dbReference type="Proteomes" id="UP000243515"/>
    </source>
</evidence>
<proteinExistence type="inferred from homology"/>
<dbReference type="GO" id="GO:0001678">
    <property type="term" value="P:intracellular glucose homeostasis"/>
    <property type="evidence" value="ECO:0007669"/>
    <property type="project" value="InterPro"/>
</dbReference>
<dbReference type="Pfam" id="PF03727">
    <property type="entry name" value="Hexokinase_2"/>
    <property type="match status" value="1"/>
</dbReference>
<dbReference type="GO" id="GO:0006006">
    <property type="term" value="P:glucose metabolic process"/>
    <property type="evidence" value="ECO:0007669"/>
    <property type="project" value="TreeGrafter"/>
</dbReference>
<dbReference type="GO" id="GO:0004340">
    <property type="term" value="F:glucokinase activity"/>
    <property type="evidence" value="ECO:0007669"/>
    <property type="project" value="TreeGrafter"/>
</dbReference>
<evidence type="ECO:0000313" key="14">
    <source>
        <dbReference type="EMBL" id="OXV05821.1"/>
    </source>
</evidence>
<dbReference type="InterPro" id="IPR001312">
    <property type="entry name" value="Hexokinase"/>
</dbReference>
<evidence type="ECO:0000256" key="11">
    <source>
        <dbReference type="RuleBase" id="RU362007"/>
    </source>
</evidence>
<reference evidence="14 15" key="1">
    <citation type="journal article" date="2015" name="Environ. Microbiol.">
        <title>Metagenome sequence of Elaphomyces granulatus from sporocarp tissue reveals Ascomycota ectomycorrhizal fingerprints of genome expansion and a Proteobacteria-rich microbiome.</title>
        <authorList>
            <person name="Quandt C.A."/>
            <person name="Kohler A."/>
            <person name="Hesse C.N."/>
            <person name="Sharpton T.J."/>
            <person name="Martin F."/>
            <person name="Spatafora J.W."/>
        </authorList>
    </citation>
    <scope>NUCLEOTIDE SEQUENCE [LARGE SCALE GENOMIC DNA]</scope>
    <source>
        <strain evidence="14 15">OSC145934</strain>
    </source>
</reference>
<dbReference type="PRINTS" id="PR00475">
    <property type="entry name" value="HEXOKINASE"/>
</dbReference>
<evidence type="ECO:0000256" key="2">
    <source>
        <dbReference type="ARBA" id="ARBA00005028"/>
    </source>
</evidence>
<comment type="catalytic activity">
    <reaction evidence="9">
        <text>a D-hexose + ATP = a D-hexose 6-phosphate + ADP + H(+)</text>
        <dbReference type="Rhea" id="RHEA:22740"/>
        <dbReference type="ChEBI" id="CHEBI:4194"/>
        <dbReference type="ChEBI" id="CHEBI:15378"/>
        <dbReference type="ChEBI" id="CHEBI:30616"/>
        <dbReference type="ChEBI" id="CHEBI:229467"/>
        <dbReference type="ChEBI" id="CHEBI:456216"/>
        <dbReference type="EC" id="2.7.1.1"/>
    </reaction>
    <physiologicalReaction direction="left-to-right" evidence="9">
        <dbReference type="Rhea" id="RHEA:22741"/>
    </physiologicalReaction>
</comment>
<dbReference type="PROSITE" id="PS51748">
    <property type="entry name" value="HEXOKINASE_2"/>
    <property type="match status" value="1"/>
</dbReference>
<dbReference type="Gene3D" id="3.40.367.20">
    <property type="match status" value="1"/>
</dbReference>
<sequence length="477" mass="52232">MARSRIPPEALKENALSGASRALRADLKRLEEMFTVTDKQLKQITEQFIKELEKGLSNGGGNIPMNITWVLGFPSGNEQGKFLTLDMGGTNLRVCEVVLTDVRGEFQVTQSECRMPDELKSGTPDQLWGFIAGCIGDFVEQHHLSPEQPSGKLPLAFTFSYPVTQLSIRQGILQRWTKDFDIDGIEGHDVVPQLEAALKERNIPVKVVALVNDTTGALVASAYSNSEVKIGSILSTGCNAAYMEECSSVAKMKGDGVPGCTPVAINTEYGAFDNEHKVLPLTSFDCAIDESSPRPGQQTYEKMVAGLYMGELLRLVLLDLHDRDELFQDQDVLRLRQDHVVDCAFLAKIEEGTVEDISKAFNDMLGIKPSAQELLVGRYLAELIVTRAARLYACGIAAICKKKNIRSCRVGVDGSVFNNYSLFRERAAQALREILDWPEDCEALVTLHSAEDGSGVGAALIAAIGLERLKGKQDESS</sequence>
<dbReference type="InterPro" id="IPR022672">
    <property type="entry name" value="Hexokinase_N"/>
</dbReference>
<evidence type="ECO:0000259" key="13">
    <source>
        <dbReference type="Pfam" id="PF03727"/>
    </source>
</evidence>
<evidence type="ECO:0000256" key="5">
    <source>
        <dbReference type="ARBA" id="ARBA00022741"/>
    </source>
</evidence>
<evidence type="ECO:0000256" key="4">
    <source>
        <dbReference type="ARBA" id="ARBA00022679"/>
    </source>
</evidence>
<evidence type="ECO:0000256" key="3">
    <source>
        <dbReference type="ARBA" id="ARBA00009225"/>
    </source>
</evidence>
<dbReference type="FunFam" id="3.30.420.40:FF:000092">
    <property type="entry name" value="Phosphotransferase"/>
    <property type="match status" value="1"/>
</dbReference>
<evidence type="ECO:0000256" key="7">
    <source>
        <dbReference type="ARBA" id="ARBA00022840"/>
    </source>
</evidence>
<dbReference type="GO" id="GO:0005739">
    <property type="term" value="C:mitochondrion"/>
    <property type="evidence" value="ECO:0007669"/>
    <property type="project" value="TreeGrafter"/>
</dbReference>
<name>A0A232LNT2_9EURO</name>
<accession>A0A232LNT2</accession>
<feature type="domain" description="Hexokinase N-terminal" evidence="12">
    <location>
        <begin position="27"/>
        <end position="223"/>
    </location>
</feature>
<comment type="similarity">
    <text evidence="3 11">Belongs to the hexokinase family.</text>
</comment>
<feature type="domain" description="Hexokinase C-terminal" evidence="13">
    <location>
        <begin position="229"/>
        <end position="464"/>
    </location>
</feature>
<dbReference type="Gene3D" id="1.10.287.1250">
    <property type="match status" value="1"/>
</dbReference>
<keyword evidence="8 11" id="KW-0324">Glycolysis</keyword>
<dbReference type="GO" id="GO:0019158">
    <property type="term" value="F:mannokinase activity"/>
    <property type="evidence" value="ECO:0007669"/>
    <property type="project" value="TreeGrafter"/>
</dbReference>
<dbReference type="SUPFAM" id="SSF53067">
    <property type="entry name" value="Actin-like ATPase domain"/>
    <property type="match status" value="2"/>
</dbReference>
<dbReference type="EC" id="2.7.1.-" evidence="11"/>
<dbReference type="GO" id="GO:0008865">
    <property type="term" value="F:fructokinase activity"/>
    <property type="evidence" value="ECO:0007669"/>
    <property type="project" value="TreeGrafter"/>
</dbReference>
<evidence type="ECO:0000256" key="10">
    <source>
        <dbReference type="ARBA" id="ARBA00047905"/>
    </source>
</evidence>
<dbReference type="InterPro" id="IPR043129">
    <property type="entry name" value="ATPase_NBD"/>
</dbReference>
<gene>
    <name evidence="14" type="ORF">Egran_06411</name>
</gene>
<dbReference type="GO" id="GO:0005829">
    <property type="term" value="C:cytosol"/>
    <property type="evidence" value="ECO:0007669"/>
    <property type="project" value="TreeGrafter"/>
</dbReference>
<comment type="pathway">
    <text evidence="1">Carbohydrate degradation; glycolysis; D-glyceraldehyde 3-phosphate and glycerone phosphate from D-glucose: step 1/4.</text>
</comment>
<dbReference type="GO" id="GO:0006013">
    <property type="term" value="P:mannose metabolic process"/>
    <property type="evidence" value="ECO:0007669"/>
    <property type="project" value="TreeGrafter"/>
</dbReference>
<dbReference type="PANTHER" id="PTHR19443:SF16">
    <property type="entry name" value="HEXOKINASE TYPE 1-RELATED"/>
    <property type="match status" value="1"/>
</dbReference>
<organism evidence="14 15">
    <name type="scientific">Elaphomyces granulatus</name>
    <dbReference type="NCBI Taxonomy" id="519963"/>
    <lineage>
        <taxon>Eukaryota</taxon>
        <taxon>Fungi</taxon>
        <taxon>Dikarya</taxon>
        <taxon>Ascomycota</taxon>
        <taxon>Pezizomycotina</taxon>
        <taxon>Eurotiomycetes</taxon>
        <taxon>Eurotiomycetidae</taxon>
        <taxon>Eurotiales</taxon>
        <taxon>Elaphomycetaceae</taxon>
        <taxon>Elaphomyces</taxon>
    </lineage>
</organism>
<comment type="pathway">
    <text evidence="2">Carbohydrate metabolism; hexose metabolism.</text>
</comment>
<dbReference type="Gene3D" id="3.30.420.40">
    <property type="match status" value="1"/>
</dbReference>
<dbReference type="FunFam" id="3.40.367.20:FF:000004">
    <property type="entry name" value="Phosphotransferase"/>
    <property type="match status" value="1"/>
</dbReference>
<dbReference type="GO" id="GO:0005536">
    <property type="term" value="F:D-glucose binding"/>
    <property type="evidence" value="ECO:0007669"/>
    <property type="project" value="InterPro"/>
</dbReference>
<dbReference type="AlphaFoldDB" id="A0A232LNT2"/>
<dbReference type="UniPathway" id="UPA00109">
    <property type="reaction ID" value="UER00180"/>
</dbReference>
<dbReference type="PANTHER" id="PTHR19443">
    <property type="entry name" value="HEXOKINASE"/>
    <property type="match status" value="1"/>
</dbReference>
<evidence type="ECO:0000256" key="8">
    <source>
        <dbReference type="ARBA" id="ARBA00023152"/>
    </source>
</evidence>
<protein>
    <recommendedName>
        <fullName evidence="11">Phosphotransferase</fullName>
        <ecNumber evidence="11">2.7.1.-</ecNumber>
    </recommendedName>
</protein>
<keyword evidence="4 11" id="KW-0808">Transferase</keyword>
<dbReference type="GO" id="GO:0006096">
    <property type="term" value="P:glycolytic process"/>
    <property type="evidence" value="ECO:0007669"/>
    <property type="project" value="UniProtKB-UniPathway"/>
</dbReference>
<dbReference type="OrthoDB" id="419537at2759"/>
<dbReference type="EMBL" id="NPHW01006418">
    <property type="protein sequence ID" value="OXV05821.1"/>
    <property type="molecule type" value="Genomic_DNA"/>
</dbReference>
<keyword evidence="15" id="KW-1185">Reference proteome</keyword>
<dbReference type="InterPro" id="IPR022673">
    <property type="entry name" value="Hexokinase_C"/>
</dbReference>
<keyword evidence="6 11" id="KW-0418">Kinase</keyword>
<evidence type="ECO:0000256" key="6">
    <source>
        <dbReference type="ARBA" id="ARBA00022777"/>
    </source>
</evidence>
<keyword evidence="7 11" id="KW-0067">ATP-binding</keyword>
<comment type="catalytic activity">
    <reaction evidence="10">
        <text>D-fructose + ATP = D-fructose 6-phosphate + ADP + H(+)</text>
        <dbReference type="Rhea" id="RHEA:16125"/>
        <dbReference type="ChEBI" id="CHEBI:15378"/>
        <dbReference type="ChEBI" id="CHEBI:30616"/>
        <dbReference type="ChEBI" id="CHEBI:37721"/>
        <dbReference type="ChEBI" id="CHEBI:61527"/>
        <dbReference type="ChEBI" id="CHEBI:456216"/>
        <dbReference type="EC" id="2.7.1.1"/>
    </reaction>
    <physiologicalReaction direction="left-to-right" evidence="10">
        <dbReference type="Rhea" id="RHEA:16126"/>
    </physiologicalReaction>
</comment>
<evidence type="ECO:0000256" key="9">
    <source>
        <dbReference type="ARBA" id="ARBA00044613"/>
    </source>
</evidence>